<dbReference type="OMA" id="AMSTQAY"/>
<evidence type="ECO:0000313" key="2">
    <source>
        <dbReference type="Proteomes" id="UP000324585"/>
    </source>
</evidence>
<dbReference type="Gene3D" id="3.75.10.10">
    <property type="entry name" value="L-arginine/glycine Amidinotransferase, Chain A"/>
    <property type="match status" value="1"/>
</dbReference>
<organism evidence="1 2">
    <name type="scientific">Porphyridium purpureum</name>
    <name type="common">Red alga</name>
    <name type="synonym">Porphyridium cruentum</name>
    <dbReference type="NCBI Taxonomy" id="35688"/>
    <lineage>
        <taxon>Eukaryota</taxon>
        <taxon>Rhodophyta</taxon>
        <taxon>Bangiophyceae</taxon>
        <taxon>Porphyridiales</taxon>
        <taxon>Porphyridiaceae</taxon>
        <taxon>Porphyridium</taxon>
    </lineage>
</organism>
<comment type="caution">
    <text evidence="1">The sequence shown here is derived from an EMBL/GenBank/DDBJ whole genome shotgun (WGS) entry which is preliminary data.</text>
</comment>
<accession>A0A5J4Z5V2</accession>
<dbReference type="SUPFAM" id="SSF55909">
    <property type="entry name" value="Pentein"/>
    <property type="match status" value="1"/>
</dbReference>
<dbReference type="PANTHER" id="PTHR43224">
    <property type="entry name" value="AMIDINOTRANSFERASE"/>
    <property type="match status" value="1"/>
</dbReference>
<dbReference type="EMBL" id="VRMN01000001">
    <property type="protein sequence ID" value="KAA8498620.1"/>
    <property type="molecule type" value="Genomic_DNA"/>
</dbReference>
<dbReference type="InterPro" id="IPR014541">
    <property type="entry name" value="Amdntrnsf_FN0238"/>
</dbReference>
<sequence>MVVLMEALSHARCVARCRAATPFAAEQWQALRRMCSQNSARSEAHGRLQGVPDSEVGVVEARQATQAARLQPPMRSLALAGGQGMKESNESVLSMLMRRLRALQFAPHDYLHEDDVMMLSPQTCMVGVGLKTTYGALGHAIRSGVFDSMDRVVAVRDVFGRQLDRATLKQVMGVPANDAVAMLRSASKFPRQRLVNEYVKVSANSAGASQKVDGGLPLASTDELSTKMGDSRFVLRRHDVNLVEWFHEEGYRVLPCDSTSHMQRLSEMDKLPVQQSTNHVLMVAPTAFHSNPDAALDNHYMAAAASATGSSEDAERLYDEAIRAQVLLEYNALYTALTLRGNGCAGVRAHLFTHSDHHGTPDAVFPNNWFSTHTDLEVGECTLVLYPMKPLNRRKERRPEFLDRLHAFERYTYVADLTRSERMKSPRFLEGTGSLVLDRVNRIAYACISERTDPQLAQSWARMMGYKLVPFESFDPHGRPIYHTNVMMCVGTHIAVICTESIHDASQRDAVVDMLKSTGKRIVDISQAQVEQFCGNVLELESFYGDPVLAMSSRAFRAFNDEQKEIIRSGVADIVHADVSTLERIGGGGVRCAIAELF</sequence>
<keyword evidence="2" id="KW-1185">Reference proteome</keyword>
<dbReference type="Pfam" id="PF19420">
    <property type="entry name" value="DDAH_eukar"/>
    <property type="match status" value="1"/>
</dbReference>
<evidence type="ECO:0008006" key="3">
    <source>
        <dbReference type="Google" id="ProtNLM"/>
    </source>
</evidence>
<name>A0A5J4Z5V2_PORPP</name>
<dbReference type="PANTHER" id="PTHR43224:SF1">
    <property type="entry name" value="AMIDINOTRANSFERASE"/>
    <property type="match status" value="1"/>
</dbReference>
<dbReference type="AlphaFoldDB" id="A0A5J4Z5V2"/>
<reference evidence="2" key="1">
    <citation type="journal article" date="2019" name="Nat. Commun.">
        <title>Expansion of phycobilisome linker gene families in mesophilic red algae.</title>
        <authorList>
            <person name="Lee J."/>
            <person name="Kim D."/>
            <person name="Bhattacharya D."/>
            <person name="Yoon H.S."/>
        </authorList>
    </citation>
    <scope>NUCLEOTIDE SEQUENCE [LARGE SCALE GENOMIC DNA]</scope>
    <source>
        <strain evidence="2">CCMP 1328</strain>
    </source>
</reference>
<gene>
    <name evidence="1" type="ORF">FVE85_6205</name>
</gene>
<evidence type="ECO:0000313" key="1">
    <source>
        <dbReference type="EMBL" id="KAA8498620.1"/>
    </source>
</evidence>
<dbReference type="OrthoDB" id="14321at2759"/>
<proteinExistence type="predicted"/>
<protein>
    <recommendedName>
        <fullName evidence="3">Amidinotransferase</fullName>
    </recommendedName>
</protein>
<dbReference type="Proteomes" id="UP000324585">
    <property type="component" value="Unassembled WGS sequence"/>
</dbReference>